<keyword evidence="7" id="KW-1185">Reference proteome</keyword>
<dbReference type="Proteomes" id="UP001046870">
    <property type="component" value="Chromosome 25"/>
</dbReference>
<dbReference type="CDD" id="cd18809">
    <property type="entry name" value="SF1_C_RecD"/>
    <property type="match status" value="1"/>
</dbReference>
<feature type="compositionally biased region" description="Acidic residues" evidence="3">
    <location>
        <begin position="27"/>
        <end position="45"/>
    </location>
</feature>
<dbReference type="GO" id="GO:0005524">
    <property type="term" value="F:ATP binding"/>
    <property type="evidence" value="ECO:0007669"/>
    <property type="project" value="UniProtKB-KW"/>
</dbReference>
<feature type="compositionally biased region" description="Basic and acidic residues" evidence="3">
    <location>
        <begin position="1042"/>
        <end position="1052"/>
    </location>
</feature>
<evidence type="ECO:0000256" key="2">
    <source>
        <dbReference type="ARBA" id="ARBA00022840"/>
    </source>
</evidence>
<evidence type="ECO:0000256" key="1">
    <source>
        <dbReference type="ARBA" id="ARBA00022741"/>
    </source>
</evidence>
<dbReference type="CDD" id="cd17933">
    <property type="entry name" value="DEXSc_RecD-like"/>
    <property type="match status" value="1"/>
</dbReference>
<dbReference type="GO" id="GO:2000042">
    <property type="term" value="P:negative regulation of double-strand break repair via homologous recombination"/>
    <property type="evidence" value="ECO:0007669"/>
    <property type="project" value="TreeGrafter"/>
</dbReference>
<proteinExistence type="predicted"/>
<accession>A0A9D3SZ73</accession>
<dbReference type="OrthoDB" id="416437at2759"/>
<sequence>MEACWSSRGERIIVGFIIPKKDKVPTAEEEQAEEDSGTEDENDEPELLDMTEMNNLTFGGQMIKASSIASTEVNFHDSSKCRSIGPNCGGHVYQVEGRFVLSDPWWEVTCRVRWVRGKQVVQGYPGYRLQSTLGKDRRPMVALFLRACGAPDEHLMEFMRWLPKERSVDFTNLLEILTEFEEADVQYKAIGMELRKNAIDSVAGRCVKVAACYPLVMRYLPTLLPRQFAGLLERGMEKKGEASPQKPQKEAQGQRLDVLGKLEEIIRTAVWKLGFKCIVTRETRLIRCEALLEAFRESGLFEGIPRLQQNALRVYRKLKDHCRTGSTYMEMNALTEAMGKKESVWEEETWEAVHFLKEQEVVAQDRQLVALRNFYNCEADIAKSLSCLLTAEPWHIDLDVRAVLRDAPREKRRNKPSGQDPAAQAAGVNEERDSAPVEADPAPPQPGPEPDEAELDPDQAELDPDQVRAAEMICANPVTVISGKGGCGKTTVVSLVLRAAMLQSEEVRSACRDSENDSGGSQSWDVPPGPAGHAQQQGGSNEKAPLSEERIEVLLTAPTGRAAGILTKRTQFPAYTLHQVLWSFMNVKKDENGAPEKWKFASVRVLVVDEGSLVCVQILSSILSMLTKHAQLQKLVFLGDVRQLPSIAPGNTLHDLFHSLTGVRWAVEMKTNHRAESQLIVKNAGLISEMGMKRWFSGLDYDATVDMRSPVMPSPDQRFILVLLPSEGTNCYFSYLQEAINLLLRSAPGLQDDKSSQFIAFRRKECSLINDLCCRHYSGHTVRDHSGKLLFRPNDKVCCTRNGYVSDRDKERELERERDNGNDGEKRKSVKERLCNGQIFFVTADLTEEASGRVRSRKRYLTLDDQEGKEITVLYRELQRECKLRHAWARTIHTFQGSEADTIVYVLGHGYGQTWQHAYTAVTRGQKRVYVVATESGMKSAVEWRVVKRQTRLARLVREALAQRGVEGEEPLSQIGHTQHTPRTPRRRFPGPGPGPTQSSPVGFQTPSPLRRDRSATPLLPRRLVVGEDGTSAERNGSGVDSPDHLLKHGEESENSPHSMRAGSTDDCQATPSKQRKVSVLDFFGCKEAPEESPLACSRLRQLSLDRPSYTGRQLFQTNPKNERDEKPRPLQERAPQGS</sequence>
<evidence type="ECO:0000256" key="3">
    <source>
        <dbReference type="SAM" id="MobiDB-lite"/>
    </source>
</evidence>
<dbReference type="AlphaFoldDB" id="A0A9D3SZ73"/>
<dbReference type="InterPro" id="IPR027785">
    <property type="entry name" value="UvrD-like_helicase_C"/>
</dbReference>
<dbReference type="Pfam" id="PF25894">
    <property type="entry name" value="WHD_HELB"/>
    <property type="match status" value="1"/>
</dbReference>
<evidence type="ECO:0008006" key="8">
    <source>
        <dbReference type="Google" id="ProtNLM"/>
    </source>
</evidence>
<keyword evidence="2" id="KW-0067">ATP-binding</keyword>
<dbReference type="Gene3D" id="3.40.50.300">
    <property type="entry name" value="P-loop containing nucleotide triphosphate hydrolases"/>
    <property type="match status" value="2"/>
</dbReference>
<evidence type="ECO:0000313" key="7">
    <source>
        <dbReference type="Proteomes" id="UP001046870"/>
    </source>
</evidence>
<dbReference type="InterPro" id="IPR050534">
    <property type="entry name" value="Coronavir_polyprotein_1ab"/>
</dbReference>
<comment type="caution">
    <text evidence="6">The sequence shown here is derived from an EMBL/GenBank/DDBJ whole genome shotgun (WGS) entry which is preliminary data.</text>
</comment>
<keyword evidence="1" id="KW-0547">Nucleotide-binding</keyword>
<feature type="region of interest" description="Disordered" evidence="3">
    <location>
        <begin position="1103"/>
        <end position="1139"/>
    </location>
</feature>
<feature type="compositionally biased region" description="Polar residues" evidence="3">
    <location>
        <begin position="1111"/>
        <end position="1120"/>
    </location>
</feature>
<dbReference type="Pfam" id="PF13604">
    <property type="entry name" value="AAA_30"/>
    <property type="match status" value="1"/>
</dbReference>
<dbReference type="EMBL" id="JAFDVH010000025">
    <property type="protein sequence ID" value="KAG7454468.1"/>
    <property type="molecule type" value="Genomic_DNA"/>
</dbReference>
<feature type="region of interest" description="Disordered" evidence="3">
    <location>
        <begin position="23"/>
        <end position="45"/>
    </location>
</feature>
<feature type="region of interest" description="Disordered" evidence="3">
    <location>
        <begin position="508"/>
        <end position="544"/>
    </location>
</feature>
<gene>
    <name evidence="6" type="ORF">MATL_G00260080</name>
</gene>
<protein>
    <recommendedName>
        <fullName evidence="8">DNA helicase B</fullName>
    </recommendedName>
</protein>
<dbReference type="PANTHER" id="PTHR43788:SF6">
    <property type="entry name" value="DNA HELICASE B"/>
    <property type="match status" value="1"/>
</dbReference>
<dbReference type="GO" id="GO:0017116">
    <property type="term" value="F:single-stranded DNA helicase activity"/>
    <property type="evidence" value="ECO:0007669"/>
    <property type="project" value="TreeGrafter"/>
</dbReference>
<organism evidence="6 7">
    <name type="scientific">Megalops atlanticus</name>
    <name type="common">Tarpon</name>
    <name type="synonym">Clupea gigantea</name>
    <dbReference type="NCBI Taxonomy" id="7932"/>
    <lineage>
        <taxon>Eukaryota</taxon>
        <taxon>Metazoa</taxon>
        <taxon>Chordata</taxon>
        <taxon>Craniata</taxon>
        <taxon>Vertebrata</taxon>
        <taxon>Euteleostomi</taxon>
        <taxon>Actinopterygii</taxon>
        <taxon>Neopterygii</taxon>
        <taxon>Teleostei</taxon>
        <taxon>Elopiformes</taxon>
        <taxon>Megalopidae</taxon>
        <taxon>Megalops</taxon>
    </lineage>
</organism>
<name>A0A9D3SZ73_MEGAT</name>
<evidence type="ECO:0000313" key="6">
    <source>
        <dbReference type="EMBL" id="KAG7454468.1"/>
    </source>
</evidence>
<feature type="compositionally biased region" description="Basic and acidic residues" evidence="3">
    <location>
        <begin position="1121"/>
        <end position="1132"/>
    </location>
</feature>
<feature type="domain" description="UvrD-like helicase C-terminal" evidence="4">
    <location>
        <begin position="886"/>
        <end position="932"/>
    </location>
</feature>
<reference evidence="6" key="1">
    <citation type="submission" date="2021-01" db="EMBL/GenBank/DDBJ databases">
        <authorList>
            <person name="Zahm M."/>
            <person name="Roques C."/>
            <person name="Cabau C."/>
            <person name="Klopp C."/>
            <person name="Donnadieu C."/>
            <person name="Jouanno E."/>
            <person name="Lampietro C."/>
            <person name="Louis A."/>
            <person name="Herpin A."/>
            <person name="Echchiki A."/>
            <person name="Berthelot C."/>
            <person name="Parey E."/>
            <person name="Roest-Crollius H."/>
            <person name="Braasch I."/>
            <person name="Postlethwait J."/>
            <person name="Bobe J."/>
            <person name="Montfort J."/>
            <person name="Bouchez O."/>
            <person name="Begum T."/>
            <person name="Mejri S."/>
            <person name="Adams A."/>
            <person name="Chen W.-J."/>
            <person name="Guiguen Y."/>
        </authorList>
    </citation>
    <scope>NUCLEOTIDE SEQUENCE</scope>
    <source>
        <strain evidence="6">YG-15Mar2019-1</strain>
        <tissue evidence="6">Brain</tissue>
    </source>
</reference>
<feature type="compositionally biased region" description="Polar residues" evidence="3">
    <location>
        <begin position="997"/>
        <end position="1008"/>
    </location>
</feature>
<dbReference type="InterPro" id="IPR027417">
    <property type="entry name" value="P-loop_NTPase"/>
</dbReference>
<dbReference type="Pfam" id="PF13538">
    <property type="entry name" value="UvrD_C_2"/>
    <property type="match status" value="1"/>
</dbReference>
<evidence type="ECO:0000259" key="4">
    <source>
        <dbReference type="Pfam" id="PF13538"/>
    </source>
</evidence>
<dbReference type="SUPFAM" id="SSF52540">
    <property type="entry name" value="P-loop containing nucleoside triphosphate hydrolases"/>
    <property type="match status" value="2"/>
</dbReference>
<evidence type="ECO:0000259" key="5">
    <source>
        <dbReference type="Pfam" id="PF25894"/>
    </source>
</evidence>
<feature type="region of interest" description="Disordered" evidence="3">
    <location>
        <begin position="409"/>
        <end position="457"/>
    </location>
</feature>
<feature type="domain" description="DNA helicase B winged helix" evidence="5">
    <location>
        <begin position="262"/>
        <end position="371"/>
    </location>
</feature>
<feature type="region of interest" description="Disordered" evidence="3">
    <location>
        <begin position="809"/>
        <end position="829"/>
    </location>
</feature>
<dbReference type="PANTHER" id="PTHR43788">
    <property type="entry name" value="DNA2/NAM7 HELICASE FAMILY MEMBER"/>
    <property type="match status" value="1"/>
</dbReference>
<feature type="region of interest" description="Disordered" evidence="3">
    <location>
        <begin position="965"/>
        <end position="1075"/>
    </location>
</feature>
<dbReference type="InterPro" id="IPR058839">
    <property type="entry name" value="WHD_HELB"/>
</dbReference>